<name>A0A9P3PHF0_LYOSH</name>
<dbReference type="FunFam" id="3.40.50.11260:FF:000001">
    <property type="entry name" value="Heat shock protein 90 alpha"/>
    <property type="match status" value="1"/>
</dbReference>
<sequence length="700" mass="79820">MAQTESFGFQAEISQLLDLIINTFYSNKEIFLRELISNSSDALDKIRYASLTDPSVLDTEKDLYIRITPDKENKILSIRDTGIGMTKADMVNNLGTIAKSGTKGFMEALSSGADISMIGQFGVGFYSAYLVAERVQVISKHNDDEQYIWESAAGGTFTITLDTVNPPLGRGTEVRLFLKEDQLEYLEEKKIKEIVKKHSEFISYPIQLAVTKEVEREVEDEEAEAIEEKEKPKIEEVEEEEKKEKKVKKIKEKEVTQEELNKTKPIWTRNPQDISPEEYASFYKSLTNDWEDHLAVKHFSVEGQLEFKAILFVPKRAPFDLFESKKKRNNIKLYVRRVFIMDDCEDLIPEYLNFVKGIVDSEDLPLNISRETLQQNKILKVIRKNIVKKCMDLFSEIAEDKDNFNKFYEAFGKNIKLGIHEDAQNRSKLAEFLRFYTTKSTDELTSLKDYITRMPEVQKSIYYLTGESLAAVKDSPFLEVLKKKGFEVLLLVDPIDEYAITQLKEFEGKKLVCVSKEGLELEETEEEKKEREKEAAEYSDLCTVVKDALGDKVEKVVISNRITDSPCVLVTGQFGWSSNMERIMKAQALRDSSMSSYMASKKTLELNPKNNIVKELKRKVAEDKADKSVRDLTYLLYETALLTSGFVLDDPTSFAKRIHRMIALGLDVDEEEQGGAGLETSGEAPPPQEAASTSAMEEID</sequence>
<comment type="subcellular location">
    <subcellularLocation>
        <location evidence="1">Cytoplasm</location>
    </subcellularLocation>
</comment>
<dbReference type="OrthoDB" id="28737at2759"/>
<dbReference type="SUPFAM" id="SSF54211">
    <property type="entry name" value="Ribosomal protein S5 domain 2-like"/>
    <property type="match status" value="1"/>
</dbReference>
<keyword evidence="4 7" id="KW-0547">Nucleotide-binding</keyword>
<evidence type="ECO:0000256" key="8">
    <source>
        <dbReference type="SAM" id="Coils"/>
    </source>
</evidence>
<dbReference type="EMBL" id="BRPK01000002">
    <property type="protein sequence ID" value="GLB35447.1"/>
    <property type="molecule type" value="Genomic_DNA"/>
</dbReference>
<evidence type="ECO:0000256" key="7">
    <source>
        <dbReference type="PIRSR" id="PIRSR002583-1"/>
    </source>
</evidence>
<feature type="binding site" evidence="7">
    <location>
        <position position="34"/>
    </location>
    <ligand>
        <name>ATP</name>
        <dbReference type="ChEBI" id="CHEBI:30616"/>
    </ligand>
</feature>
<keyword evidence="8" id="KW-0175">Coiled coil</keyword>
<feature type="compositionally biased region" description="Polar residues" evidence="9">
    <location>
        <begin position="690"/>
        <end position="700"/>
    </location>
</feature>
<keyword evidence="5 7" id="KW-0067">ATP-binding</keyword>
<feature type="binding site" evidence="7">
    <location>
        <begin position="120"/>
        <end position="125"/>
    </location>
    <ligand>
        <name>ATP</name>
        <dbReference type="ChEBI" id="CHEBI:30616"/>
    </ligand>
</feature>
<evidence type="ECO:0000256" key="3">
    <source>
        <dbReference type="ARBA" id="ARBA00022490"/>
    </source>
</evidence>
<dbReference type="NCBIfam" id="NF003555">
    <property type="entry name" value="PRK05218.1"/>
    <property type="match status" value="1"/>
</dbReference>
<feature type="coiled-coil region" evidence="8">
    <location>
        <begin position="211"/>
        <end position="254"/>
    </location>
</feature>
<dbReference type="PIRSF" id="PIRSF002583">
    <property type="entry name" value="Hsp90"/>
    <property type="match status" value="1"/>
</dbReference>
<feature type="binding site" evidence="7">
    <location>
        <position position="172"/>
    </location>
    <ligand>
        <name>ATP</name>
        <dbReference type="ChEBI" id="CHEBI:30616"/>
    </ligand>
</feature>
<dbReference type="Gene3D" id="3.40.50.11260">
    <property type="match status" value="1"/>
</dbReference>
<evidence type="ECO:0000256" key="5">
    <source>
        <dbReference type="ARBA" id="ARBA00022840"/>
    </source>
</evidence>
<dbReference type="GO" id="GO:0016887">
    <property type="term" value="F:ATP hydrolysis activity"/>
    <property type="evidence" value="ECO:0007669"/>
    <property type="project" value="InterPro"/>
</dbReference>
<evidence type="ECO:0000313" key="12">
    <source>
        <dbReference type="Proteomes" id="UP001063166"/>
    </source>
</evidence>
<feature type="binding site" evidence="7">
    <location>
        <begin position="100"/>
        <end position="101"/>
    </location>
    <ligand>
        <name>ATP</name>
        <dbReference type="ChEBI" id="CHEBI:30616"/>
    </ligand>
</feature>
<evidence type="ECO:0000256" key="2">
    <source>
        <dbReference type="ARBA" id="ARBA00008239"/>
    </source>
</evidence>
<feature type="binding site" evidence="7">
    <location>
        <position position="38"/>
    </location>
    <ligand>
        <name>ATP</name>
        <dbReference type="ChEBI" id="CHEBI:30616"/>
    </ligand>
</feature>
<dbReference type="HAMAP" id="MF_00505">
    <property type="entry name" value="HSP90"/>
    <property type="match status" value="1"/>
</dbReference>
<feature type="region of interest" description="Disordered" evidence="9">
    <location>
        <begin position="669"/>
        <end position="700"/>
    </location>
</feature>
<dbReference type="CDD" id="cd16927">
    <property type="entry name" value="HATPase_Hsp90-like"/>
    <property type="match status" value="1"/>
</dbReference>
<proteinExistence type="inferred from homology"/>
<feature type="binding site" evidence="7">
    <location>
        <position position="80"/>
    </location>
    <ligand>
        <name>ATP</name>
        <dbReference type="ChEBI" id="CHEBI:30616"/>
    </ligand>
</feature>
<evidence type="ECO:0000313" key="11">
    <source>
        <dbReference type="EMBL" id="GLB35447.1"/>
    </source>
</evidence>
<dbReference type="Gene3D" id="3.30.565.10">
    <property type="entry name" value="Histidine kinase-like ATPase, C-terminal domain"/>
    <property type="match status" value="1"/>
</dbReference>
<dbReference type="GO" id="GO:0140662">
    <property type="term" value="F:ATP-dependent protein folding chaperone"/>
    <property type="evidence" value="ECO:0007669"/>
    <property type="project" value="InterPro"/>
</dbReference>
<reference evidence="11" key="1">
    <citation type="submission" date="2022-07" db="EMBL/GenBank/DDBJ databases">
        <title>The genome of Lyophyllum shimeji provides insight into the initial evolution of ectomycorrhizal fungal genome.</title>
        <authorList>
            <person name="Kobayashi Y."/>
            <person name="Shibata T."/>
            <person name="Hirakawa H."/>
            <person name="Shigenobu S."/>
            <person name="Nishiyama T."/>
            <person name="Yamada A."/>
            <person name="Hasebe M."/>
            <person name="Kawaguchi M."/>
        </authorList>
    </citation>
    <scope>NUCLEOTIDE SEQUENCE</scope>
    <source>
        <strain evidence="11">AT787</strain>
    </source>
</reference>
<feature type="binding site" evidence="7">
    <location>
        <position position="370"/>
    </location>
    <ligand>
        <name>ATP</name>
        <dbReference type="ChEBI" id="CHEBI:30616"/>
    </ligand>
</feature>
<dbReference type="InterPro" id="IPR037196">
    <property type="entry name" value="HSP90_C"/>
</dbReference>
<dbReference type="InterPro" id="IPR003594">
    <property type="entry name" value="HATPase_dom"/>
</dbReference>
<dbReference type="GO" id="GO:0005524">
    <property type="term" value="F:ATP binding"/>
    <property type="evidence" value="ECO:0007669"/>
    <property type="project" value="UniProtKB-KW"/>
</dbReference>
<keyword evidence="6" id="KW-0143">Chaperone</keyword>
<dbReference type="Pfam" id="PF00183">
    <property type="entry name" value="HSP90"/>
    <property type="match status" value="1"/>
</dbReference>
<evidence type="ECO:0000256" key="1">
    <source>
        <dbReference type="ARBA" id="ARBA00004496"/>
    </source>
</evidence>
<dbReference type="SUPFAM" id="SSF55874">
    <property type="entry name" value="ATPase domain of HSP90 chaperone/DNA topoisomerase II/histidine kinase"/>
    <property type="match status" value="1"/>
</dbReference>
<feature type="coiled-coil region" evidence="8">
    <location>
        <begin position="514"/>
        <end position="541"/>
    </location>
</feature>
<dbReference type="FunFam" id="1.20.120.790:FF:000001">
    <property type="entry name" value="Heat shock protein 90 alpha"/>
    <property type="match status" value="1"/>
</dbReference>
<dbReference type="Gene3D" id="1.20.120.790">
    <property type="entry name" value="Heat shock protein 90, C-terminal domain"/>
    <property type="match status" value="1"/>
</dbReference>
<accession>A0A9P3PHF0</accession>
<dbReference type="GO" id="GO:0051082">
    <property type="term" value="F:unfolded protein binding"/>
    <property type="evidence" value="ECO:0007669"/>
    <property type="project" value="InterPro"/>
</dbReference>
<dbReference type="SUPFAM" id="SSF110942">
    <property type="entry name" value="HSP90 C-terminal domain"/>
    <property type="match status" value="1"/>
</dbReference>
<evidence type="ECO:0000259" key="10">
    <source>
        <dbReference type="SMART" id="SM00387"/>
    </source>
</evidence>
<evidence type="ECO:0000256" key="6">
    <source>
        <dbReference type="ARBA" id="ARBA00023186"/>
    </source>
</evidence>
<dbReference type="FunFam" id="3.30.565.10:FF:000001">
    <property type="entry name" value="Heat shock protein HSP 90-alpha"/>
    <property type="match status" value="1"/>
</dbReference>
<feature type="binding site" evidence="7">
    <location>
        <position position="85"/>
    </location>
    <ligand>
        <name>ATP</name>
        <dbReference type="ChEBI" id="CHEBI:30616"/>
    </ligand>
</feature>
<dbReference type="PROSITE" id="PS00298">
    <property type="entry name" value="HSP90"/>
    <property type="match status" value="1"/>
</dbReference>
<dbReference type="SMART" id="SM00387">
    <property type="entry name" value="HATPase_c"/>
    <property type="match status" value="1"/>
</dbReference>
<dbReference type="InterPro" id="IPR020568">
    <property type="entry name" value="Ribosomal_Su5_D2-typ_SF"/>
</dbReference>
<feature type="binding site" evidence="7">
    <location>
        <position position="99"/>
    </location>
    <ligand>
        <name>ATP</name>
        <dbReference type="ChEBI" id="CHEBI:30616"/>
    </ligand>
</feature>
<protein>
    <submittedName>
        <fullName evidence="11">Hsp90 protein</fullName>
    </submittedName>
</protein>
<keyword evidence="3" id="KW-0963">Cytoplasm</keyword>
<dbReference type="AlphaFoldDB" id="A0A9P3PHF0"/>
<dbReference type="Proteomes" id="UP001063166">
    <property type="component" value="Unassembled WGS sequence"/>
</dbReference>
<dbReference type="InterPro" id="IPR020575">
    <property type="entry name" value="Hsp90_N"/>
</dbReference>
<dbReference type="PANTHER" id="PTHR11528">
    <property type="entry name" value="HEAT SHOCK PROTEIN 90 FAMILY MEMBER"/>
    <property type="match status" value="1"/>
</dbReference>
<keyword evidence="12" id="KW-1185">Reference proteome</keyword>
<dbReference type="FunFam" id="3.30.230.80:FF:000001">
    <property type="entry name" value="Heat shock protein 90 alpha"/>
    <property type="match status" value="1"/>
</dbReference>
<dbReference type="InterPro" id="IPR019805">
    <property type="entry name" value="Heat_shock_protein_90_CS"/>
</dbReference>
<dbReference type="InterPro" id="IPR036890">
    <property type="entry name" value="HATPase_C_sf"/>
</dbReference>
<dbReference type="Gene3D" id="3.30.230.80">
    <property type="match status" value="1"/>
</dbReference>
<comment type="similarity">
    <text evidence="2">Belongs to the heat shock protein 90 family.</text>
</comment>
<feature type="domain" description="Histidine kinase/HSP90-like ATPase" evidence="10">
    <location>
        <begin position="27"/>
        <end position="165"/>
    </location>
</feature>
<dbReference type="GO" id="GO:0005737">
    <property type="term" value="C:cytoplasm"/>
    <property type="evidence" value="ECO:0007669"/>
    <property type="project" value="UniProtKB-SubCell"/>
</dbReference>
<comment type="caution">
    <text evidence="11">The sequence shown here is derived from an EMBL/GenBank/DDBJ whole genome shotgun (WGS) entry which is preliminary data.</text>
</comment>
<organism evidence="11 12">
    <name type="scientific">Lyophyllum shimeji</name>
    <name type="common">Hon-shimeji</name>
    <name type="synonym">Tricholoma shimeji</name>
    <dbReference type="NCBI Taxonomy" id="47721"/>
    <lineage>
        <taxon>Eukaryota</taxon>
        <taxon>Fungi</taxon>
        <taxon>Dikarya</taxon>
        <taxon>Basidiomycota</taxon>
        <taxon>Agaricomycotina</taxon>
        <taxon>Agaricomycetes</taxon>
        <taxon>Agaricomycetidae</taxon>
        <taxon>Agaricales</taxon>
        <taxon>Tricholomatineae</taxon>
        <taxon>Lyophyllaceae</taxon>
        <taxon>Lyophyllum</taxon>
    </lineage>
</organism>
<dbReference type="PRINTS" id="PR00775">
    <property type="entry name" value="HEATSHOCK90"/>
</dbReference>
<gene>
    <name evidence="11" type="primary">HSP82</name>
    <name evidence="11" type="ORF">LshimejAT787_0210120</name>
</gene>
<dbReference type="InterPro" id="IPR001404">
    <property type="entry name" value="Hsp90_fam"/>
</dbReference>
<evidence type="ECO:0000256" key="9">
    <source>
        <dbReference type="SAM" id="MobiDB-lite"/>
    </source>
</evidence>
<dbReference type="Pfam" id="PF13589">
    <property type="entry name" value="HATPase_c_3"/>
    <property type="match status" value="1"/>
</dbReference>
<feature type="binding site" evidence="7">
    <location>
        <position position="93"/>
    </location>
    <ligand>
        <name>ATP</name>
        <dbReference type="ChEBI" id="CHEBI:30616"/>
    </ligand>
</feature>
<evidence type="ECO:0000256" key="4">
    <source>
        <dbReference type="ARBA" id="ARBA00022741"/>
    </source>
</evidence>